<comment type="caution">
    <text evidence="2">The sequence shown here is derived from an EMBL/GenBank/DDBJ whole genome shotgun (WGS) entry which is preliminary data.</text>
</comment>
<keyword evidence="1" id="KW-0175">Coiled coil</keyword>
<dbReference type="InterPro" id="IPR011990">
    <property type="entry name" value="TPR-like_helical_dom_sf"/>
</dbReference>
<feature type="coiled-coil region" evidence="1">
    <location>
        <begin position="323"/>
        <end position="350"/>
    </location>
</feature>
<name>A0A3E0X0D5_9GAMM</name>
<evidence type="ECO:0008006" key="4">
    <source>
        <dbReference type="Google" id="ProtNLM"/>
    </source>
</evidence>
<evidence type="ECO:0000313" key="2">
    <source>
        <dbReference type="EMBL" id="RFA38880.1"/>
    </source>
</evidence>
<dbReference type="OrthoDB" id="6072288at2"/>
<evidence type="ECO:0000313" key="3">
    <source>
        <dbReference type="Proteomes" id="UP000256763"/>
    </source>
</evidence>
<organism evidence="2 3">
    <name type="scientific">Alkalilimnicola ehrlichii</name>
    <dbReference type="NCBI Taxonomy" id="351052"/>
    <lineage>
        <taxon>Bacteria</taxon>
        <taxon>Pseudomonadati</taxon>
        <taxon>Pseudomonadota</taxon>
        <taxon>Gammaproteobacteria</taxon>
        <taxon>Chromatiales</taxon>
        <taxon>Ectothiorhodospiraceae</taxon>
        <taxon>Alkalilimnicola</taxon>
    </lineage>
</organism>
<dbReference type="Proteomes" id="UP000256763">
    <property type="component" value="Unassembled WGS sequence"/>
</dbReference>
<dbReference type="RefSeq" id="WP_116300900.1">
    <property type="nucleotide sequence ID" value="NZ_NFZV01000002.1"/>
</dbReference>
<gene>
    <name evidence="2" type="ORF">CAL65_02975</name>
</gene>
<proteinExistence type="predicted"/>
<dbReference type="SUPFAM" id="SSF48452">
    <property type="entry name" value="TPR-like"/>
    <property type="match status" value="1"/>
</dbReference>
<dbReference type="EMBL" id="NFZW01000002">
    <property type="protein sequence ID" value="RFA38880.1"/>
    <property type="molecule type" value="Genomic_DNA"/>
</dbReference>
<accession>A0A3E0X0D5</accession>
<evidence type="ECO:0000256" key="1">
    <source>
        <dbReference type="SAM" id="Coils"/>
    </source>
</evidence>
<sequence>MRNRAWYYLARTVYEKGLYEEAASALAEIEGELDMDLAGERQLLLALIRMERGDFAGAITALEPWQGSPRNQPYADYNRAIALIREGDRDGGVELLAQIGELRASDPELEALKDRANIAAGYALLEAEQPAAAQAYLARVRLEGPQSNQALLLAGLTESAQGRHREALAPWGLLRDRPADDPVVQQALLAIPQAHADLGAYPQAAALFEESIDILNREMDTLDSIMRRIAAGQLIAALALEEAVDAESGERAGIPGHRYLIGLLSGHHFQQSFQNFLDLRALHDNLTYWADSMDSFQHMLEAQHARYSGQVPETERLIAALDEAPLRERYQALQERLDAAEAEGDILSMATVAERRQWEQLREIDRDLTVLPPTGGIVDLQVGFWSFLGDFLQQLDADFQPRLDHLRQSLAEAGADIDRLAVRQRAAAEVQAEALARFERYQNDIAARQARLEATLPRVETALDEHRDYIQALALQELELRREHLKEQLLQARYALARVHDQATRARPQETSR</sequence>
<protein>
    <recommendedName>
        <fullName evidence="4">Tetratricopeptide repeat protein</fullName>
    </recommendedName>
</protein>
<keyword evidence="3" id="KW-1185">Reference proteome</keyword>
<reference evidence="3" key="1">
    <citation type="submission" date="2017-05" db="EMBL/GenBank/DDBJ databases">
        <authorList>
            <person name="Sharma S."/>
            <person name="Sidhu C."/>
            <person name="Pinnaka A.K."/>
        </authorList>
    </citation>
    <scope>NUCLEOTIDE SEQUENCE [LARGE SCALE GENOMIC DNA]</scope>
    <source>
        <strain evidence="3">AK93</strain>
    </source>
</reference>
<dbReference type="Gene3D" id="1.25.40.10">
    <property type="entry name" value="Tetratricopeptide repeat domain"/>
    <property type="match status" value="2"/>
</dbReference>
<dbReference type="AlphaFoldDB" id="A0A3E0X0D5"/>